<dbReference type="Pfam" id="PF26557">
    <property type="entry name" value="Cullin_AB"/>
    <property type="match status" value="1"/>
</dbReference>
<comment type="similarity">
    <text evidence="6">Belongs to the cullin family.</text>
</comment>
<evidence type="ECO:0000256" key="2">
    <source>
        <dbReference type="ARBA" id="ARBA00022618"/>
    </source>
</evidence>
<dbReference type="Gene3D" id="3.30.230.130">
    <property type="entry name" value="Cullin, Chain C, Domain 2"/>
    <property type="match status" value="1"/>
</dbReference>
<dbReference type="InterPro" id="IPR059120">
    <property type="entry name" value="Cullin-like_AB"/>
</dbReference>
<dbReference type="InterPro" id="IPR036390">
    <property type="entry name" value="WH_DNA-bd_sf"/>
</dbReference>
<dbReference type="EMBL" id="CANTFL010000146">
    <property type="protein sequence ID" value="CAI5715814.1"/>
    <property type="molecule type" value="Genomic_DNA"/>
</dbReference>
<dbReference type="InterPro" id="IPR036388">
    <property type="entry name" value="WH-like_DNA-bd_sf"/>
</dbReference>
<dbReference type="GO" id="GO:0005680">
    <property type="term" value="C:anaphase-promoting complex"/>
    <property type="evidence" value="ECO:0007669"/>
    <property type="project" value="TreeGrafter"/>
</dbReference>
<dbReference type="GO" id="GO:0031625">
    <property type="term" value="F:ubiquitin protein ligase binding"/>
    <property type="evidence" value="ECO:0007669"/>
    <property type="project" value="InterPro"/>
</dbReference>
<proteinExistence type="inferred from homology"/>
<dbReference type="PROSITE" id="PS50069">
    <property type="entry name" value="CULLIN_2"/>
    <property type="match status" value="1"/>
</dbReference>
<evidence type="ECO:0000256" key="1">
    <source>
        <dbReference type="ARBA" id="ARBA00016068"/>
    </source>
</evidence>
<protein>
    <recommendedName>
        <fullName evidence="1">Anaphase-promoting complex subunit 2</fullName>
    </recommendedName>
</protein>
<dbReference type="SUPFAM" id="SSF46785">
    <property type="entry name" value="Winged helix' DNA-binding domain"/>
    <property type="match status" value="1"/>
</dbReference>
<dbReference type="GO" id="GO:0007091">
    <property type="term" value="P:metaphase/anaphase transition of mitotic cell cycle"/>
    <property type="evidence" value="ECO:0007669"/>
    <property type="project" value="TreeGrafter"/>
</dbReference>
<dbReference type="AlphaFoldDB" id="A0AAV0T744"/>
<name>A0AAV0T744_HYABA</name>
<dbReference type="PANTHER" id="PTHR45957:SF1">
    <property type="entry name" value="ANAPHASE-PROMOTING COMPLEX SUBUNIT 2"/>
    <property type="match status" value="1"/>
</dbReference>
<evidence type="ECO:0000313" key="9">
    <source>
        <dbReference type="EMBL" id="CAI5715814.1"/>
    </source>
</evidence>
<feature type="region of interest" description="Disordered" evidence="7">
    <location>
        <begin position="412"/>
        <end position="440"/>
    </location>
</feature>
<dbReference type="GO" id="GO:0070979">
    <property type="term" value="P:protein K11-linked ubiquitination"/>
    <property type="evidence" value="ECO:0007669"/>
    <property type="project" value="TreeGrafter"/>
</dbReference>
<dbReference type="SMART" id="SM01013">
    <property type="entry name" value="APC2"/>
    <property type="match status" value="1"/>
</dbReference>
<dbReference type="GO" id="GO:0006511">
    <property type="term" value="P:ubiquitin-dependent protein catabolic process"/>
    <property type="evidence" value="ECO:0007669"/>
    <property type="project" value="InterPro"/>
</dbReference>
<evidence type="ECO:0000256" key="6">
    <source>
        <dbReference type="PROSITE-ProRule" id="PRU00330"/>
    </source>
</evidence>
<dbReference type="InterPro" id="IPR044554">
    <property type="entry name" value="ANAPC2"/>
</dbReference>
<evidence type="ECO:0000256" key="7">
    <source>
        <dbReference type="SAM" id="MobiDB-lite"/>
    </source>
</evidence>
<dbReference type="InterPro" id="IPR036317">
    <property type="entry name" value="Cullin_homology_sf"/>
</dbReference>
<dbReference type="InterPro" id="IPR057975">
    <property type="entry name" value="TPR_ANAPC2"/>
</dbReference>
<dbReference type="Pfam" id="PF25773">
    <property type="entry name" value="TPR_ANAPC2"/>
    <property type="match status" value="1"/>
</dbReference>
<gene>
    <name evidence="9" type="ORF">HBR001_LOCUS1508</name>
</gene>
<accession>A0AAV0T744</accession>
<dbReference type="PANTHER" id="PTHR45957">
    <property type="entry name" value="ANAPHASE-PROMOTING COMPLEX SUBUNIT 2"/>
    <property type="match status" value="1"/>
</dbReference>
<keyword evidence="2" id="KW-0132">Cell division</keyword>
<feature type="compositionally biased region" description="Acidic residues" evidence="7">
    <location>
        <begin position="414"/>
        <end position="432"/>
    </location>
</feature>
<dbReference type="SUPFAM" id="SSF75632">
    <property type="entry name" value="Cullin homology domain"/>
    <property type="match status" value="1"/>
</dbReference>
<reference evidence="9" key="1">
    <citation type="submission" date="2022-12" db="EMBL/GenBank/DDBJ databases">
        <authorList>
            <person name="Webb A."/>
        </authorList>
    </citation>
    <scope>NUCLEOTIDE SEQUENCE</scope>
    <source>
        <strain evidence="9">Hp1</strain>
    </source>
</reference>
<feature type="domain" description="Cullin family profile" evidence="8">
    <location>
        <begin position="403"/>
        <end position="660"/>
    </location>
</feature>
<dbReference type="InterPro" id="IPR014786">
    <property type="entry name" value="ANAPC2_C"/>
</dbReference>
<comment type="caution">
    <text evidence="9">The sequence shown here is derived from an EMBL/GenBank/DDBJ whole genome shotgun (WGS) entry which is preliminary data.</text>
</comment>
<keyword evidence="4" id="KW-0833">Ubl conjugation pathway</keyword>
<dbReference type="Pfam" id="PF08672">
    <property type="entry name" value="ANAPC2"/>
    <property type="match status" value="1"/>
</dbReference>
<evidence type="ECO:0000256" key="3">
    <source>
        <dbReference type="ARBA" id="ARBA00022776"/>
    </source>
</evidence>
<dbReference type="InterPro" id="IPR016158">
    <property type="entry name" value="Cullin_homology"/>
</dbReference>
<keyword evidence="3" id="KW-0498">Mitosis</keyword>
<evidence type="ECO:0000256" key="4">
    <source>
        <dbReference type="ARBA" id="ARBA00022786"/>
    </source>
</evidence>
<dbReference type="Gene3D" id="1.20.1310.10">
    <property type="entry name" value="Cullin Repeats"/>
    <property type="match status" value="1"/>
</dbReference>
<keyword evidence="10" id="KW-1185">Reference proteome</keyword>
<dbReference type="Proteomes" id="UP001162031">
    <property type="component" value="Unassembled WGS sequence"/>
</dbReference>
<organism evidence="9 10">
    <name type="scientific">Hyaloperonospora brassicae</name>
    <name type="common">Brassica downy mildew</name>
    <name type="synonym">Peronospora brassicae</name>
    <dbReference type="NCBI Taxonomy" id="162125"/>
    <lineage>
        <taxon>Eukaryota</taxon>
        <taxon>Sar</taxon>
        <taxon>Stramenopiles</taxon>
        <taxon>Oomycota</taxon>
        <taxon>Peronosporomycetes</taxon>
        <taxon>Peronosporales</taxon>
        <taxon>Peronosporaceae</taxon>
        <taxon>Hyaloperonospora</taxon>
    </lineage>
</organism>
<sequence>MHHGLRIDREVLWRKLFAFDDDDGDDVAAADSATASHEDVTDHFCSVIQSAVAHGRADPLRAMLRQRLGHWLRLEIVPPFWHLCDTLLAETPKHRRLSTSRSRRQMARRCTRQLTLALQFAEDAFAHCVQVASLFDDDAQGPLLHRNKATRTGPMLQQLRTSFRCLVFDTARARERFEALLVVCFSQTQATARADSRPIQQTLQQLEWLHVAESALGRVLRARVQKAVASTCAHVYDELLLGRVEQQVRAEVWPWLDELLPAADVAGRTTWRQKLSQHVLEAFARLRIAQLFELIKEFPDSVPALDDLRQCLERTQQQDELVRSFRSSLQKRLLQPGANTSAILEIYVSIIKAFRLLDPKGVLLEALSGPLIAYLRQRKDTVRCIVQSLTDDEHGDLFNELRRDNTQIIQHVDDSDDDEDISPDSWEPDPIEADPSKTSRSRRSDDILRILVNIYGSRELFVNEYRMMLADKLLQNLKYDTDRDVQTLELLKLRFGEESLQQCEIMVRDIEDSKRLNVNVRSSMEDTVAKAAVAEGDVIPPDQAEAPSSYVDATIVSRQFWPPLQGEDFVLHPTVMKKVVAFTDSYHVLRNPRSLNWNSSLGSVQLSIDLEGKQREFTVSPLQATIMLYFEEKDRWTVEELSAKLEISDDLLLKHVSVWVNCGLVSFTLGQKELVASTSFQDTRCDGNSSVEELETAVSSDAQAEEDLKVLESYIVGMLSNFGSLSIQRIHNMLSTFARSGTQPYTKTISGLSLILGKLVTTGKLELVGDQYQLST</sequence>
<evidence type="ECO:0000259" key="8">
    <source>
        <dbReference type="PROSITE" id="PS50069"/>
    </source>
</evidence>
<evidence type="ECO:0000256" key="5">
    <source>
        <dbReference type="ARBA" id="ARBA00023306"/>
    </source>
</evidence>
<evidence type="ECO:0000313" key="10">
    <source>
        <dbReference type="Proteomes" id="UP001162031"/>
    </source>
</evidence>
<dbReference type="GO" id="GO:0051301">
    <property type="term" value="P:cell division"/>
    <property type="evidence" value="ECO:0007669"/>
    <property type="project" value="UniProtKB-KW"/>
</dbReference>
<dbReference type="Gene3D" id="1.10.10.10">
    <property type="entry name" value="Winged helix-like DNA-binding domain superfamily/Winged helix DNA-binding domain"/>
    <property type="match status" value="1"/>
</dbReference>
<dbReference type="SMART" id="SM00182">
    <property type="entry name" value="CULLIN"/>
    <property type="match status" value="1"/>
</dbReference>
<keyword evidence="5" id="KW-0131">Cell cycle</keyword>